<dbReference type="Proteomes" id="UP001160499">
    <property type="component" value="Unassembled WGS sequence"/>
</dbReference>
<proteinExistence type="predicted"/>
<name>A0ABT6LDE1_9ACTN</name>
<evidence type="ECO:0000313" key="1">
    <source>
        <dbReference type="EMBL" id="MDH6214325.1"/>
    </source>
</evidence>
<dbReference type="RefSeq" id="WP_280875370.1">
    <property type="nucleotide sequence ID" value="NZ_JARXVH010000002.1"/>
</dbReference>
<comment type="caution">
    <text evidence="1">The sequence shown here is derived from an EMBL/GenBank/DDBJ whole genome shotgun (WGS) entry which is preliminary data.</text>
</comment>
<dbReference type="EMBL" id="JARXVH010000002">
    <property type="protein sequence ID" value="MDH6214325.1"/>
    <property type="molecule type" value="Genomic_DNA"/>
</dbReference>
<dbReference type="Pfam" id="PF19384">
    <property type="entry name" value="DUF5959"/>
    <property type="match status" value="1"/>
</dbReference>
<accession>A0ABT6LDE1</accession>
<evidence type="ECO:0008006" key="3">
    <source>
        <dbReference type="Google" id="ProtNLM"/>
    </source>
</evidence>
<sequence>MAEVNQMDLVVLADDEGNSVIVKVLGQHPDVPDGLAAAIVIDTPFVSGSVDLSLWRSRLEEWGHALDRLEVGEDIAWLKVQRGPSLTIQLSGKRDCPDVIVEDDMISMVTVRVPIALPDGWIASQRERLRDLVGAWEQ</sequence>
<dbReference type="InterPro" id="IPR046003">
    <property type="entry name" value="DUF5959"/>
</dbReference>
<keyword evidence="2" id="KW-1185">Reference proteome</keyword>
<protein>
    <recommendedName>
        <fullName evidence="3">BFN domain-containing protein</fullName>
    </recommendedName>
</protein>
<reference evidence="1 2" key="1">
    <citation type="submission" date="2023-04" db="EMBL/GenBank/DDBJ databases">
        <title>Forest soil microbial communities from Buena Vista Peninsula, Colon Province, Panama.</title>
        <authorList>
            <person name="Bouskill N."/>
        </authorList>
    </citation>
    <scope>NUCLEOTIDE SEQUENCE [LARGE SCALE GENOMIC DNA]</scope>
    <source>
        <strain evidence="1 2">GGS1</strain>
    </source>
</reference>
<evidence type="ECO:0000313" key="2">
    <source>
        <dbReference type="Proteomes" id="UP001160499"/>
    </source>
</evidence>
<gene>
    <name evidence="1" type="ORF">M2283_001608</name>
</gene>
<organism evidence="1 2">
    <name type="scientific">Streptomyces pseudovenezuelae</name>
    <dbReference type="NCBI Taxonomy" id="67350"/>
    <lineage>
        <taxon>Bacteria</taxon>
        <taxon>Bacillati</taxon>
        <taxon>Actinomycetota</taxon>
        <taxon>Actinomycetes</taxon>
        <taxon>Kitasatosporales</taxon>
        <taxon>Streptomycetaceae</taxon>
        <taxon>Streptomyces</taxon>
        <taxon>Streptomyces aurantiacus group</taxon>
    </lineage>
</organism>